<dbReference type="InterPro" id="IPR030678">
    <property type="entry name" value="Peptide/Ni-bd"/>
</dbReference>
<accession>F2BA40</accession>
<dbReference type="PANTHER" id="PTHR30290">
    <property type="entry name" value="PERIPLASMIC BINDING COMPONENT OF ABC TRANSPORTER"/>
    <property type="match status" value="1"/>
</dbReference>
<evidence type="ECO:0000256" key="1">
    <source>
        <dbReference type="ARBA" id="ARBA00022729"/>
    </source>
</evidence>
<dbReference type="InterPro" id="IPR039424">
    <property type="entry name" value="SBP_5"/>
</dbReference>
<protein>
    <submittedName>
        <fullName evidence="4">Peptide ABC superfamily ATP binding cassette transporter, substrate binding protein</fullName>
    </submittedName>
</protein>
<dbReference type="PIRSF" id="PIRSF002741">
    <property type="entry name" value="MppA"/>
    <property type="match status" value="1"/>
</dbReference>
<dbReference type="RefSeq" id="WP_007341606.1">
    <property type="nucleotide sequence ID" value="NZ_GL878494.1"/>
</dbReference>
<dbReference type="GO" id="GO:0042884">
    <property type="term" value="P:microcin transport"/>
    <property type="evidence" value="ECO:0007669"/>
    <property type="project" value="TreeGrafter"/>
</dbReference>
<feature type="domain" description="Solute-binding protein family 5" evidence="3">
    <location>
        <begin position="97"/>
        <end position="497"/>
    </location>
</feature>
<reference evidence="4 5" key="1">
    <citation type="submission" date="2011-02" db="EMBL/GenBank/DDBJ databases">
        <authorList>
            <person name="Muzny D."/>
            <person name="Qin X."/>
            <person name="Deng J."/>
            <person name="Jiang H."/>
            <person name="Liu Y."/>
            <person name="Qu J."/>
            <person name="Song X.-Z."/>
            <person name="Zhang L."/>
            <person name="Thornton R."/>
            <person name="Coyle M."/>
            <person name="Francisco L."/>
            <person name="Jackson L."/>
            <person name="Javaid M."/>
            <person name="Korchina V."/>
            <person name="Kovar C."/>
            <person name="Mata R."/>
            <person name="Mathew T."/>
            <person name="Ngo R."/>
            <person name="Nguyen L."/>
            <person name="Nguyen N."/>
            <person name="Okwuonu G."/>
            <person name="Ongeri F."/>
            <person name="Pham C."/>
            <person name="Simmons D."/>
            <person name="Wilczek-Boney K."/>
            <person name="Hale W."/>
            <person name="Jakkamsetti A."/>
            <person name="Pham P."/>
            <person name="Ruth R."/>
            <person name="San Lucas F."/>
            <person name="Warren J."/>
            <person name="Zhang J."/>
            <person name="Zhao Z."/>
            <person name="Zhou C."/>
            <person name="Zhu D."/>
            <person name="Lee S."/>
            <person name="Bess C."/>
            <person name="Blankenburg K."/>
            <person name="Forbes L."/>
            <person name="Fu Q."/>
            <person name="Gubbala S."/>
            <person name="Hirani K."/>
            <person name="Jayaseelan J.C."/>
            <person name="Lara F."/>
            <person name="Munidasa M."/>
            <person name="Palculict T."/>
            <person name="Patil S."/>
            <person name="Pu L.-L."/>
            <person name="Saada N."/>
            <person name="Tang L."/>
            <person name="Weissenberger G."/>
            <person name="Zhu Y."/>
            <person name="Hemphill L."/>
            <person name="Shang Y."/>
            <person name="Youmans B."/>
            <person name="Ayvaz T."/>
            <person name="Ross M."/>
            <person name="Santibanez J."/>
            <person name="Aqrawi P."/>
            <person name="Gross S."/>
            <person name="Joshi V."/>
            <person name="Fowler G."/>
            <person name="Nazareth L."/>
            <person name="Reid J."/>
            <person name="Worley K."/>
            <person name="Petrosino J."/>
            <person name="Highlander S."/>
            <person name="Gibbs R."/>
        </authorList>
    </citation>
    <scope>NUCLEOTIDE SEQUENCE [LARGE SCALE GENOMIC DNA]</scope>
    <source>
        <strain evidence="4 5">ATCC BAA-1200</strain>
    </source>
</reference>
<feature type="signal peptide" evidence="2">
    <location>
        <begin position="1"/>
        <end position="20"/>
    </location>
</feature>
<dbReference type="GO" id="GO:0015833">
    <property type="term" value="P:peptide transport"/>
    <property type="evidence" value="ECO:0007669"/>
    <property type="project" value="TreeGrafter"/>
</dbReference>
<comment type="caution">
    <text evidence="4">The sequence shown here is derived from an EMBL/GenBank/DDBJ whole genome shotgun (WGS) entry which is preliminary data.</text>
</comment>
<dbReference type="GO" id="GO:0030288">
    <property type="term" value="C:outer membrane-bounded periplasmic space"/>
    <property type="evidence" value="ECO:0007669"/>
    <property type="project" value="TreeGrafter"/>
</dbReference>
<sequence length="595" mass="64985">MNALPAFAAALLFAAAPACADYALGLGQKPLYPAGFTHFAYADPAAPKGGTFAMPLPGSFDTLNPFTLKGTPESGVSLLTLDTLMAEGGDDPFAMYGLIARDAAVAPDGLSVTFTLNPAARFHNGDPVLAADAAESFRLLTRDAAASPMWKLYWADVAAVETPAPRTLVFRFKRKNAELPLILGQLPVFSRKSYPQGLEKGGGQAPIGSGPYRLAKTESGRLAVFSRDKNYWAQNLPARRGMYNFDTVRLHYVRDNAVLAEGVKAGRYDFSQETSARAWARAYPEAALQKRGLAKAELPHSNTAGMQGFVMNQRRAALADIRVRRALILSFDFENVNSRMMYNAYRRSPSFFTNSPMAAAGLPDAAETALLAPLKQHLPEAVFTQPAPVPPKSDPVLGIRPNLIAARALLLQAGYRYRNGVLTNAKGEPLVLEFLIGNKLFERVIAKWQRDLAKIGITLNARTVDASVYQKRLDNFDFDLTTAVYGQSQSPGNEQAGYFSCAAAKTPGSRNLAGLCHPAVEALLPRFGRTADRAELTTAARALDRVLRHQYIIVPNWYTDRHRVIRRAALGVPARPPKYYTPAAWALQTWWAKVK</sequence>
<dbReference type="SUPFAM" id="SSF53850">
    <property type="entry name" value="Periplasmic binding protein-like II"/>
    <property type="match status" value="1"/>
</dbReference>
<dbReference type="CDD" id="cd08497">
    <property type="entry name" value="MbnE-like"/>
    <property type="match status" value="1"/>
</dbReference>
<dbReference type="InterPro" id="IPR000914">
    <property type="entry name" value="SBP_5_dom"/>
</dbReference>
<dbReference type="Proteomes" id="UP000004105">
    <property type="component" value="Unassembled WGS sequence"/>
</dbReference>
<dbReference type="GO" id="GO:1904680">
    <property type="term" value="F:peptide transmembrane transporter activity"/>
    <property type="evidence" value="ECO:0007669"/>
    <property type="project" value="TreeGrafter"/>
</dbReference>
<proteinExistence type="predicted"/>
<dbReference type="PANTHER" id="PTHR30290:SF64">
    <property type="entry name" value="ABC TRANSPORTER PERIPLASMIC BINDING PROTEIN"/>
    <property type="match status" value="1"/>
</dbReference>
<dbReference type="Gene3D" id="3.40.190.10">
    <property type="entry name" value="Periplasmic binding protein-like II"/>
    <property type="match status" value="1"/>
</dbReference>
<dbReference type="AlphaFoldDB" id="F2BA40"/>
<gene>
    <name evidence="4" type="ORF">HMPREF9123_0594</name>
</gene>
<feature type="chain" id="PRO_5003275449" evidence="2">
    <location>
        <begin position="21"/>
        <end position="595"/>
    </location>
</feature>
<evidence type="ECO:0000259" key="3">
    <source>
        <dbReference type="Pfam" id="PF00496"/>
    </source>
</evidence>
<name>F2BA40_9NEIS</name>
<evidence type="ECO:0000256" key="2">
    <source>
        <dbReference type="SAM" id="SignalP"/>
    </source>
</evidence>
<dbReference type="HOGENOM" id="CLU_023171_0_0_4"/>
<dbReference type="Gene3D" id="3.10.105.10">
    <property type="entry name" value="Dipeptide-binding Protein, Domain 3"/>
    <property type="match status" value="1"/>
</dbReference>
<dbReference type="Pfam" id="PF00496">
    <property type="entry name" value="SBP_bac_5"/>
    <property type="match status" value="1"/>
</dbReference>
<keyword evidence="1 2" id="KW-0732">Signal</keyword>
<keyword evidence="5" id="KW-1185">Reference proteome</keyword>
<evidence type="ECO:0000313" key="4">
    <source>
        <dbReference type="EMBL" id="EGF11682.1"/>
    </source>
</evidence>
<dbReference type="EMBL" id="AFAY01000011">
    <property type="protein sequence ID" value="EGF11682.1"/>
    <property type="molecule type" value="Genomic_DNA"/>
</dbReference>
<dbReference type="STRING" id="267212.GCA_001063965_00873"/>
<evidence type="ECO:0000313" key="5">
    <source>
        <dbReference type="Proteomes" id="UP000004105"/>
    </source>
</evidence>
<dbReference type="GO" id="GO:0043190">
    <property type="term" value="C:ATP-binding cassette (ABC) transporter complex"/>
    <property type="evidence" value="ECO:0007669"/>
    <property type="project" value="InterPro"/>
</dbReference>
<dbReference type="OrthoDB" id="9801799at2"/>
<organism evidence="4 5">
    <name type="scientific">Neisseria bacilliformis ATCC BAA-1200</name>
    <dbReference type="NCBI Taxonomy" id="888742"/>
    <lineage>
        <taxon>Bacteria</taxon>
        <taxon>Pseudomonadati</taxon>
        <taxon>Pseudomonadota</taxon>
        <taxon>Betaproteobacteria</taxon>
        <taxon>Neisseriales</taxon>
        <taxon>Neisseriaceae</taxon>
        <taxon>Neisseria</taxon>
    </lineage>
</organism>